<gene>
    <name evidence="1" type="ORF">DHETER_LOCUS3750</name>
</gene>
<sequence>MPNLKAKKGHLYQHHPYLSKFYKFNKEMSKDGTFSMSKTQQMGRRVFELVNENKYIVIEKRDANVLLIFLNKKEQIINIPKKYRVRDVRAQDMYKSHEFDRIPCFILSNNLNDFQLCVKNQETKEWEAIFWFDKMDTFSVNHSSEIVGINRNEHLELYSRINDSIQKTIIDVETQESQDKM</sequence>
<evidence type="ECO:0000313" key="2">
    <source>
        <dbReference type="Proteomes" id="UP000789702"/>
    </source>
</evidence>
<dbReference type="EMBL" id="CAJVPU010003396">
    <property type="protein sequence ID" value="CAG8517441.1"/>
    <property type="molecule type" value="Genomic_DNA"/>
</dbReference>
<comment type="caution">
    <text evidence="1">The sequence shown here is derived from an EMBL/GenBank/DDBJ whole genome shotgun (WGS) entry which is preliminary data.</text>
</comment>
<accession>A0ACA9L8W5</accession>
<reference evidence="1" key="1">
    <citation type="submission" date="2021-06" db="EMBL/GenBank/DDBJ databases">
        <authorList>
            <person name="Kallberg Y."/>
            <person name="Tangrot J."/>
            <person name="Rosling A."/>
        </authorList>
    </citation>
    <scope>NUCLEOTIDE SEQUENCE</scope>
    <source>
        <strain evidence="1">IL203A</strain>
    </source>
</reference>
<evidence type="ECO:0000313" key="1">
    <source>
        <dbReference type="EMBL" id="CAG8517441.1"/>
    </source>
</evidence>
<keyword evidence="2" id="KW-1185">Reference proteome</keyword>
<protein>
    <submittedName>
        <fullName evidence="1">9971_t:CDS:1</fullName>
    </submittedName>
</protein>
<name>A0ACA9L8W5_9GLOM</name>
<proteinExistence type="predicted"/>
<organism evidence="1 2">
    <name type="scientific">Dentiscutata heterogama</name>
    <dbReference type="NCBI Taxonomy" id="1316150"/>
    <lineage>
        <taxon>Eukaryota</taxon>
        <taxon>Fungi</taxon>
        <taxon>Fungi incertae sedis</taxon>
        <taxon>Mucoromycota</taxon>
        <taxon>Glomeromycotina</taxon>
        <taxon>Glomeromycetes</taxon>
        <taxon>Diversisporales</taxon>
        <taxon>Gigasporaceae</taxon>
        <taxon>Dentiscutata</taxon>
    </lineage>
</organism>
<dbReference type="Proteomes" id="UP000789702">
    <property type="component" value="Unassembled WGS sequence"/>
</dbReference>